<keyword evidence="4 12" id="KW-0808">Transferase</keyword>
<dbReference type="HAMAP" id="MF_00165">
    <property type="entry name" value="Thymidylate_kinase"/>
    <property type="match status" value="1"/>
</dbReference>
<dbReference type="GO" id="GO:0006233">
    <property type="term" value="P:dTDP biosynthetic process"/>
    <property type="evidence" value="ECO:0007669"/>
    <property type="project" value="InterPro"/>
</dbReference>
<evidence type="ECO:0000256" key="1">
    <source>
        <dbReference type="ARBA" id="ARBA00009776"/>
    </source>
</evidence>
<comment type="similarity">
    <text evidence="1 12">Belongs to the thymidylate kinase family.</text>
</comment>
<keyword evidence="8 12" id="KW-0067">ATP-binding</keyword>
<dbReference type="InterPro" id="IPR039430">
    <property type="entry name" value="Thymidylate_kin-like_dom"/>
</dbReference>
<gene>
    <name evidence="12" type="primary">tmk</name>
    <name evidence="15" type="ORF">E0D97_14215</name>
</gene>
<dbReference type="NCBIfam" id="TIGR00041">
    <property type="entry name" value="DTMP_kinase"/>
    <property type="match status" value="1"/>
</dbReference>
<dbReference type="PROSITE" id="PS01331">
    <property type="entry name" value="THYMIDYLATE_KINASE"/>
    <property type="match status" value="1"/>
</dbReference>
<comment type="catalytic activity">
    <reaction evidence="10 12">
        <text>dTMP + ATP = dTDP + ADP</text>
        <dbReference type="Rhea" id="RHEA:13517"/>
        <dbReference type="ChEBI" id="CHEBI:30616"/>
        <dbReference type="ChEBI" id="CHEBI:58369"/>
        <dbReference type="ChEBI" id="CHEBI:63528"/>
        <dbReference type="ChEBI" id="CHEBI:456216"/>
        <dbReference type="EC" id="2.7.4.9"/>
    </reaction>
</comment>
<keyword evidence="6 12" id="KW-0547">Nucleotide-binding</keyword>
<sequence>MQQKVWARGQFTARRWTRCRSWFLVGSSARPETGRSSGFFITFEGGDGSGKSTQIRRLARRIRKSGLEVTVSREPGGTPGAEAVRHVVLDTGAAEPFGPYLEAILFASARNDHVEQLIRPALKQGRVVLVDRFMDSTRVYQGAGENLDPDFVETLERVAVAGLVPDLTLILDLDPEEGLKRAHARRDETVPADRFEKEDVAAHLARRQAFLAIAAAEPERCRVIDASGDAERVEKRIWDTVRWVMEERAMPTQKPARNGDRSPSEVPSAHDRLLGFRE</sequence>
<dbReference type="PANTHER" id="PTHR10344">
    <property type="entry name" value="THYMIDYLATE KINASE"/>
    <property type="match status" value="1"/>
</dbReference>
<evidence type="ECO:0000256" key="12">
    <source>
        <dbReference type="HAMAP-Rule" id="MF_00165"/>
    </source>
</evidence>
<dbReference type="InterPro" id="IPR027417">
    <property type="entry name" value="P-loop_NTPase"/>
</dbReference>
<evidence type="ECO:0000256" key="2">
    <source>
        <dbReference type="ARBA" id="ARBA00012980"/>
    </source>
</evidence>
<dbReference type="GO" id="GO:0004798">
    <property type="term" value="F:dTMP kinase activity"/>
    <property type="evidence" value="ECO:0007669"/>
    <property type="project" value="UniProtKB-UniRule"/>
</dbReference>
<evidence type="ECO:0000256" key="11">
    <source>
        <dbReference type="ARBA" id="ARBA00057735"/>
    </source>
</evidence>
<evidence type="ECO:0000256" key="8">
    <source>
        <dbReference type="ARBA" id="ARBA00022840"/>
    </source>
</evidence>
<reference evidence="15 16" key="1">
    <citation type="journal article" date="2015" name="Antonie Van Leeuwenhoek">
        <title>Oricola cellulosilytica gen. nov., sp. nov., a cellulose-degrading bacterium of the family Phyllobacteriaceae isolated from surface seashore water, and emended descriptions of Mesorhizobium loti and Phyllobacterium myrsinacearum.</title>
        <authorList>
            <person name="Hameed A."/>
            <person name="Shahina M."/>
            <person name="Lai W.A."/>
            <person name="Lin S.Y."/>
            <person name="Young L.S."/>
            <person name="Liu Y.C."/>
            <person name="Hsu Y.H."/>
            <person name="Young C.C."/>
        </authorList>
    </citation>
    <scope>NUCLEOTIDE SEQUENCE [LARGE SCALE GENOMIC DNA]</scope>
    <source>
        <strain evidence="15 16">KCTC 52183</strain>
    </source>
</reference>
<evidence type="ECO:0000256" key="5">
    <source>
        <dbReference type="ARBA" id="ARBA00022727"/>
    </source>
</evidence>
<dbReference type="SUPFAM" id="SSF52540">
    <property type="entry name" value="P-loop containing nucleoside triphosphate hydrolases"/>
    <property type="match status" value="1"/>
</dbReference>
<evidence type="ECO:0000256" key="13">
    <source>
        <dbReference type="SAM" id="MobiDB-lite"/>
    </source>
</evidence>
<evidence type="ECO:0000313" key="16">
    <source>
        <dbReference type="Proteomes" id="UP000291301"/>
    </source>
</evidence>
<dbReference type="GO" id="GO:0006227">
    <property type="term" value="P:dUDP biosynthetic process"/>
    <property type="evidence" value="ECO:0007669"/>
    <property type="project" value="TreeGrafter"/>
</dbReference>
<evidence type="ECO:0000256" key="6">
    <source>
        <dbReference type="ARBA" id="ARBA00022741"/>
    </source>
</evidence>
<dbReference type="EMBL" id="SJST01000006">
    <property type="protein sequence ID" value="TCD13156.1"/>
    <property type="molecule type" value="Genomic_DNA"/>
</dbReference>
<feature type="compositionally biased region" description="Basic and acidic residues" evidence="13">
    <location>
        <begin position="257"/>
        <end position="278"/>
    </location>
</feature>
<evidence type="ECO:0000256" key="9">
    <source>
        <dbReference type="ARBA" id="ARBA00029962"/>
    </source>
</evidence>
<dbReference type="CDD" id="cd01672">
    <property type="entry name" value="TMPK"/>
    <property type="match status" value="1"/>
</dbReference>
<protein>
    <recommendedName>
        <fullName evidence="3 12">Thymidylate kinase</fullName>
        <ecNumber evidence="2 12">2.7.4.9</ecNumber>
    </recommendedName>
    <alternativeName>
        <fullName evidence="9 12">dTMP kinase</fullName>
    </alternativeName>
</protein>
<dbReference type="FunFam" id="3.40.50.300:FF:000225">
    <property type="entry name" value="Thymidylate kinase"/>
    <property type="match status" value="1"/>
</dbReference>
<organism evidence="15 16">
    <name type="scientific">Oricola cellulosilytica</name>
    <dbReference type="NCBI Taxonomy" id="1429082"/>
    <lineage>
        <taxon>Bacteria</taxon>
        <taxon>Pseudomonadati</taxon>
        <taxon>Pseudomonadota</taxon>
        <taxon>Alphaproteobacteria</taxon>
        <taxon>Hyphomicrobiales</taxon>
        <taxon>Ahrensiaceae</taxon>
        <taxon>Oricola</taxon>
    </lineage>
</organism>
<accession>A0A4V2MNK1</accession>
<dbReference type="PANTHER" id="PTHR10344:SF4">
    <property type="entry name" value="UMP-CMP KINASE 2, MITOCHONDRIAL"/>
    <property type="match status" value="1"/>
</dbReference>
<dbReference type="InterPro" id="IPR018094">
    <property type="entry name" value="Thymidylate_kinase"/>
</dbReference>
<dbReference type="EC" id="2.7.4.9" evidence="2 12"/>
<keyword evidence="16" id="KW-1185">Reference proteome</keyword>
<dbReference type="Pfam" id="PF02223">
    <property type="entry name" value="Thymidylate_kin"/>
    <property type="match status" value="1"/>
</dbReference>
<keyword evidence="7 12" id="KW-0418">Kinase</keyword>
<feature type="binding site" evidence="12">
    <location>
        <begin position="45"/>
        <end position="52"/>
    </location>
    <ligand>
        <name>ATP</name>
        <dbReference type="ChEBI" id="CHEBI:30616"/>
    </ligand>
</feature>
<evidence type="ECO:0000259" key="14">
    <source>
        <dbReference type="Pfam" id="PF02223"/>
    </source>
</evidence>
<name>A0A4V2MNK1_9HYPH</name>
<dbReference type="OrthoDB" id="9774907at2"/>
<dbReference type="InterPro" id="IPR018095">
    <property type="entry name" value="Thymidylate_kin_CS"/>
</dbReference>
<proteinExistence type="inferred from homology"/>
<feature type="domain" description="Thymidylate kinase-like" evidence="14">
    <location>
        <begin position="43"/>
        <end position="237"/>
    </location>
</feature>
<evidence type="ECO:0000256" key="10">
    <source>
        <dbReference type="ARBA" id="ARBA00048743"/>
    </source>
</evidence>
<dbReference type="Proteomes" id="UP000291301">
    <property type="component" value="Unassembled WGS sequence"/>
</dbReference>
<dbReference type="GO" id="GO:0005829">
    <property type="term" value="C:cytosol"/>
    <property type="evidence" value="ECO:0007669"/>
    <property type="project" value="TreeGrafter"/>
</dbReference>
<feature type="region of interest" description="Disordered" evidence="13">
    <location>
        <begin position="248"/>
        <end position="278"/>
    </location>
</feature>
<keyword evidence="5 12" id="KW-0545">Nucleotide biosynthesis</keyword>
<evidence type="ECO:0000256" key="7">
    <source>
        <dbReference type="ARBA" id="ARBA00022777"/>
    </source>
</evidence>
<dbReference type="GO" id="GO:0005524">
    <property type="term" value="F:ATP binding"/>
    <property type="evidence" value="ECO:0007669"/>
    <property type="project" value="UniProtKB-UniRule"/>
</dbReference>
<evidence type="ECO:0000256" key="3">
    <source>
        <dbReference type="ARBA" id="ARBA00017144"/>
    </source>
</evidence>
<dbReference type="Gene3D" id="3.40.50.300">
    <property type="entry name" value="P-loop containing nucleotide triphosphate hydrolases"/>
    <property type="match status" value="1"/>
</dbReference>
<evidence type="ECO:0000256" key="4">
    <source>
        <dbReference type="ARBA" id="ARBA00022679"/>
    </source>
</evidence>
<dbReference type="AlphaFoldDB" id="A0A4V2MNK1"/>
<evidence type="ECO:0000313" key="15">
    <source>
        <dbReference type="EMBL" id="TCD13156.1"/>
    </source>
</evidence>
<comment type="function">
    <text evidence="11 12">Phosphorylation of dTMP to form dTDP in both de novo and salvage pathways of dTTP synthesis.</text>
</comment>
<comment type="caution">
    <text evidence="15">The sequence shown here is derived from an EMBL/GenBank/DDBJ whole genome shotgun (WGS) entry which is preliminary data.</text>
</comment>
<dbReference type="GO" id="GO:0006235">
    <property type="term" value="P:dTTP biosynthetic process"/>
    <property type="evidence" value="ECO:0007669"/>
    <property type="project" value="UniProtKB-UniRule"/>
</dbReference>